<organism evidence="1 2">
    <name type="scientific">Segatella baroniae F0067</name>
    <dbReference type="NCBI Taxonomy" id="1115809"/>
    <lineage>
        <taxon>Bacteria</taxon>
        <taxon>Pseudomonadati</taxon>
        <taxon>Bacteroidota</taxon>
        <taxon>Bacteroidia</taxon>
        <taxon>Bacteroidales</taxon>
        <taxon>Prevotellaceae</taxon>
        <taxon>Segatella</taxon>
    </lineage>
</organism>
<evidence type="ECO:0000313" key="1">
    <source>
        <dbReference type="EMBL" id="ERK39757.1"/>
    </source>
</evidence>
<gene>
    <name evidence="1" type="ORF">HMPREF9135_0342</name>
</gene>
<dbReference type="PATRIC" id="fig|1115809.3.peg.827"/>
<reference evidence="1 2" key="1">
    <citation type="submission" date="2013-08" db="EMBL/GenBank/DDBJ databases">
        <authorList>
            <person name="Durkin A.S."/>
            <person name="Haft D.R."/>
            <person name="McCorrison J."/>
            <person name="Torralba M."/>
            <person name="Gillis M."/>
            <person name="Haft D.H."/>
            <person name="Methe B."/>
            <person name="Sutton G."/>
            <person name="Nelson K.E."/>
        </authorList>
    </citation>
    <scope>NUCLEOTIDE SEQUENCE [LARGE SCALE GENOMIC DNA]</scope>
    <source>
        <strain evidence="1 2">F0067</strain>
    </source>
</reference>
<keyword evidence="2" id="KW-1185">Reference proteome</keyword>
<dbReference type="EMBL" id="AWEY01000008">
    <property type="protein sequence ID" value="ERK39757.1"/>
    <property type="molecule type" value="Genomic_DNA"/>
</dbReference>
<dbReference type="AlphaFoldDB" id="U2QLT0"/>
<name>U2QLT0_9BACT</name>
<accession>U2QLT0</accession>
<dbReference type="Proteomes" id="UP000016648">
    <property type="component" value="Unassembled WGS sequence"/>
</dbReference>
<comment type="caution">
    <text evidence="1">The sequence shown here is derived from an EMBL/GenBank/DDBJ whole genome shotgun (WGS) entry which is preliminary data.</text>
</comment>
<protein>
    <submittedName>
        <fullName evidence="1">Uncharacterized protein</fullName>
    </submittedName>
</protein>
<proteinExistence type="predicted"/>
<sequence length="41" mass="4928">MENIFHLRNWKNVENKPITCCELVDFLYSASMIGKQFNTEY</sequence>
<evidence type="ECO:0000313" key="2">
    <source>
        <dbReference type="Proteomes" id="UP000016648"/>
    </source>
</evidence>